<reference evidence="1 2" key="1">
    <citation type="journal article" date="2018" name="ISME J.">
        <title>Endosymbiont genomes yield clues of tubeworm success.</title>
        <authorList>
            <person name="Li Y."/>
            <person name="Liles M.R."/>
            <person name="Halanych K.M."/>
        </authorList>
    </citation>
    <scope>NUCLEOTIDE SEQUENCE [LARGE SCALE GENOMIC DNA]</scope>
    <source>
        <strain evidence="1">A1462</strain>
    </source>
</reference>
<protein>
    <submittedName>
        <fullName evidence="1">Uncharacterized protein</fullName>
    </submittedName>
</protein>
<evidence type="ECO:0000313" key="2">
    <source>
        <dbReference type="Proteomes" id="UP000254771"/>
    </source>
</evidence>
<organism evidence="1 2">
    <name type="scientific">endosymbiont of Escarpia spicata</name>
    <dbReference type="NCBI Taxonomy" id="2200908"/>
    <lineage>
        <taxon>Bacteria</taxon>
        <taxon>Pseudomonadati</taxon>
        <taxon>Pseudomonadota</taxon>
        <taxon>Gammaproteobacteria</taxon>
        <taxon>sulfur-oxidizing symbionts</taxon>
    </lineage>
</organism>
<dbReference type="EMBL" id="QFXE01000007">
    <property type="protein sequence ID" value="RDH87099.1"/>
    <property type="molecule type" value="Genomic_DNA"/>
</dbReference>
<gene>
    <name evidence="1" type="ORF">DIZ78_06325</name>
</gene>
<accession>A0A370DQ79</accession>
<dbReference type="AlphaFoldDB" id="A0A370DQ79"/>
<keyword evidence="2" id="KW-1185">Reference proteome</keyword>
<comment type="caution">
    <text evidence="1">The sequence shown here is derived from an EMBL/GenBank/DDBJ whole genome shotgun (WGS) entry which is preliminary data.</text>
</comment>
<sequence length="78" mass="8792">MASIYIGYADGKYYPVRAIRNGKDEWSETNLPVETAFMLSTECNAETANKLYAGDGGYELVRIMVLAECRLFYPVNQV</sequence>
<evidence type="ECO:0000313" key="1">
    <source>
        <dbReference type="EMBL" id="RDH87099.1"/>
    </source>
</evidence>
<name>A0A370DQ79_9GAMM</name>
<proteinExistence type="predicted"/>
<dbReference type="Proteomes" id="UP000254771">
    <property type="component" value="Unassembled WGS sequence"/>
</dbReference>